<dbReference type="PANTHER" id="PTHR14224">
    <property type="entry name" value="SIMILAR TO PREFERENTIALLY EXPRESSED ANTIGEN IN MELANOMA-LIKE 3"/>
    <property type="match status" value="1"/>
</dbReference>
<keyword evidence="4" id="KW-1185">Reference proteome</keyword>
<evidence type="ECO:0000313" key="3">
    <source>
        <dbReference type="Ensembl" id="ENSPSMP00000020123.1"/>
    </source>
</evidence>
<dbReference type="InterPro" id="IPR050694">
    <property type="entry name" value="LRRC14/PRAME"/>
</dbReference>
<dbReference type="PANTHER" id="PTHR14224:SF19">
    <property type="entry name" value="PRAME FAMILY MEMBER 11-RELATED"/>
    <property type="match status" value="1"/>
</dbReference>
<dbReference type="AlphaFoldDB" id="A0A8C8ZNG2"/>
<dbReference type="GO" id="GO:0005737">
    <property type="term" value="C:cytoplasm"/>
    <property type="evidence" value="ECO:0007669"/>
    <property type="project" value="TreeGrafter"/>
</dbReference>
<sequence>MRRVSAHKTCRYLYMYIVLFLKGHLDQLLRCSQTPLESLAITECWFSEPEMEHLFLCPSVSQLKELDLTGITLSNFNPEPLEVLLENISATFHILLLKDCWITDSQLSVILSALSRCHQLMTFNFCGNQISKAVLENLLHHTIGLSKLSLEIYPAPWESYDYEDIYWERFLQLQAETVRGLRLPKRIMFTSYDLEPSPCHCWELESYMRELPTQGWL</sequence>
<dbReference type="Proteomes" id="UP000694414">
    <property type="component" value="Unplaced"/>
</dbReference>
<evidence type="ECO:0000256" key="2">
    <source>
        <dbReference type="ARBA" id="ARBA00022737"/>
    </source>
</evidence>
<dbReference type="InterPro" id="IPR032675">
    <property type="entry name" value="LRR_dom_sf"/>
</dbReference>
<accession>A0A8C8ZNG2</accession>
<organism evidence="3 4">
    <name type="scientific">Prolemur simus</name>
    <name type="common">Greater bamboo lemur</name>
    <name type="synonym">Hapalemur simus</name>
    <dbReference type="NCBI Taxonomy" id="1328070"/>
    <lineage>
        <taxon>Eukaryota</taxon>
        <taxon>Metazoa</taxon>
        <taxon>Chordata</taxon>
        <taxon>Craniata</taxon>
        <taxon>Vertebrata</taxon>
        <taxon>Euteleostomi</taxon>
        <taxon>Mammalia</taxon>
        <taxon>Eutheria</taxon>
        <taxon>Euarchontoglires</taxon>
        <taxon>Primates</taxon>
        <taxon>Strepsirrhini</taxon>
        <taxon>Lemuriformes</taxon>
        <taxon>Lemuridae</taxon>
        <taxon>Prolemur</taxon>
    </lineage>
</organism>
<reference evidence="3" key="2">
    <citation type="submission" date="2025-09" db="UniProtKB">
        <authorList>
            <consortium name="Ensembl"/>
        </authorList>
    </citation>
    <scope>IDENTIFICATION</scope>
</reference>
<reference evidence="3" key="1">
    <citation type="submission" date="2025-08" db="UniProtKB">
        <authorList>
            <consortium name="Ensembl"/>
        </authorList>
    </citation>
    <scope>IDENTIFICATION</scope>
</reference>
<dbReference type="GeneTree" id="ENSGT01030000234531"/>
<proteinExistence type="predicted"/>
<evidence type="ECO:0000313" key="4">
    <source>
        <dbReference type="Proteomes" id="UP000694414"/>
    </source>
</evidence>
<dbReference type="Gene3D" id="3.80.10.10">
    <property type="entry name" value="Ribonuclease Inhibitor"/>
    <property type="match status" value="1"/>
</dbReference>
<name>A0A8C8ZNG2_PROSS</name>
<keyword evidence="2" id="KW-0677">Repeat</keyword>
<keyword evidence="1" id="KW-0433">Leucine-rich repeat</keyword>
<dbReference type="Ensembl" id="ENSPSMT00000023322.1">
    <property type="protein sequence ID" value="ENSPSMP00000020123.1"/>
    <property type="gene ID" value="ENSPSMG00000014218.1"/>
</dbReference>
<evidence type="ECO:0000256" key="1">
    <source>
        <dbReference type="ARBA" id="ARBA00022614"/>
    </source>
</evidence>
<dbReference type="SUPFAM" id="SSF52047">
    <property type="entry name" value="RNI-like"/>
    <property type="match status" value="1"/>
</dbReference>
<protein>
    <submittedName>
        <fullName evidence="3">Uncharacterized protein</fullName>
    </submittedName>
</protein>